<evidence type="ECO:0000313" key="3">
    <source>
        <dbReference type="Proteomes" id="UP001046350"/>
    </source>
</evidence>
<evidence type="ECO:0000313" key="2">
    <source>
        <dbReference type="EMBL" id="QXH49795.1"/>
    </source>
</evidence>
<organism evidence="2 3">
    <name type="scientific">Pseudomonas fakonensis</name>
    <dbReference type="NCBI Taxonomy" id="2842355"/>
    <lineage>
        <taxon>Bacteria</taxon>
        <taxon>Pseudomonadati</taxon>
        <taxon>Pseudomonadota</taxon>
        <taxon>Gammaproteobacteria</taxon>
        <taxon>Pseudomonadales</taxon>
        <taxon>Pseudomonadaceae</taxon>
        <taxon>Pseudomonas</taxon>
    </lineage>
</organism>
<name>A0ABX8N1K7_9PSED</name>
<feature type="coiled-coil region" evidence="1">
    <location>
        <begin position="1196"/>
        <end position="1223"/>
    </location>
</feature>
<feature type="coiled-coil region" evidence="1">
    <location>
        <begin position="1369"/>
        <end position="1396"/>
    </location>
</feature>
<protein>
    <submittedName>
        <fullName evidence="2">Uncharacterized protein</fullName>
    </submittedName>
</protein>
<evidence type="ECO:0000256" key="1">
    <source>
        <dbReference type="SAM" id="Coils"/>
    </source>
</evidence>
<keyword evidence="1" id="KW-0175">Coiled coil</keyword>
<gene>
    <name evidence="2" type="ORF">KSS94_17830</name>
</gene>
<keyword evidence="3" id="KW-1185">Reference proteome</keyword>
<sequence length="1504" mass="169309">MNDNLHQRLAQYSALDCTVARRFSDRPTLLDAAALLLDEQWRERHLSRALDPLALYLASQYGNADNAWVRPLQQVLVERYCRRKTLNLNEADDHLSTHLDSSRAWRVDIDLHQVELLINETAPLLIDTYKQLLVDYWTRFDSSGQTPWGWYAGYLQQRLQQLIQHSHRESRLAAFALATANLVQGYPSPEQRKVWHQGGLTVSHLSIDFSADDSLDVDLASAVLIEHKAPTAERNLALLYTLSGRLFGYDSRLALLQAMARSWPEGAPASPRLAAIEPITGQVFETQALGLLHQQLRVVDHLVGQYHSKLDAINLSLDLDRLSSLIDLCDSNESVRRQPLIEQLPDWLRQANSKALMHYSTLLVDVAQTYQDSNGQFWLDGIDNAEAFANRQFSERFAKDHPQDELLPEQVRIINYQTSSGASANEGAFITGVVTPVEYSLAQLAIANLGLLRPGRVELRSSTPEPLPEWMDEHYLRQLVSELDIATQYPAMLRRRLLDDPVQRRQREQLLTRQLCSQLPALATELYLQGKLPDQALSQHVAEVFRAASGEPQPGWVLRPLGLIKRPGSSVDHPCNTWLIEPQQPDASPCLLYRPLHQDSLLYYPDRLALFVAISTPGALQDDLLHRLPAEARRFYDHGGFLEPHLGVLLEDSPALPLDTPAPVALATEAPIANPGAALYQACVNESIARFEEHATSTAQTRWNSWKELGWLLFNTLLPLAGSTLGKVAWLAQMEVALGEYVSSDADRDPQGHELAMVNLLVNIAMLLFSHSIFRLRLEQDSLPEPAIPVGLPAPIKPVIEPIEAIATSSNNTLSFSWARPGSILDAPQRMALEALRSKADASALKSPIAHGKLQGLYLHDDRLHALIDGKVYEVILDTEQDQIRIEGPNQQPGPWLRRDELGHWQLDLSLRLKGGMPRATRLKQLLDSKQGELDNLTSLIAADDQAMASKSRELATISQLLQSTLEDSALLACTEKLKQLSSFWTTRLERIRAHNALKPVKHFNSVCAHAMFNDSECQRAMNQALKKRYLPSREQLLRLAAQGDEVMSPQDIDIARQRLDVLGPVLEQLTKNIARMRLRQTELSKLANPRQQQITQWRDLAEGFSTPLYKDLYVRFLRMETQLNRLTLVHGLGDEGAFWRDKFWSTLKLAVAQRSKQLQLDHPDPDVSARLLRSIRFQVLTAERQLGLLAEFIRTEAAQQTLQTLRDELSALLGEITRDQAELPDYPPLKSFRQLHARMPALIETRDHGLLLAEPREGDANTVDVPGPDAKTPGRTYHLKQGDWVEVQTAKPAPAPVKHSLKRLLKDSGSLLKAARTELVSLQKAGERYLPAEIEELASHQQQRLLNQVQAIEQRLTEDNQTDEARQGEDAEAVAKSLRAMAQELQEQAATLRVSAALAQKPRMAELQWLLAKREVQVRVMAERTRLAKVKGRPDDYLDEYAISHQGHVLWYAHFHYPAMDSARADFTAGHLKTAEQRHASGTVDVYRAPISSADAERYFFGH</sequence>
<accession>A0ABX8N1K7</accession>
<dbReference type="Proteomes" id="UP001046350">
    <property type="component" value="Chromosome"/>
</dbReference>
<proteinExistence type="predicted"/>
<reference evidence="2" key="1">
    <citation type="journal article" date="2021" name="Microorganisms">
        <title>The Ever-Expanding Pseudomonas Genus: Description of 43 New Species and Partition of the Pseudomonas putida Group.</title>
        <authorList>
            <person name="Girard L."/>
            <person name="Lood C."/>
            <person name="Hofte M."/>
            <person name="Vandamme P."/>
            <person name="Rokni-Zadeh H."/>
            <person name="van Noort V."/>
            <person name="Lavigne R."/>
            <person name="De Mot R."/>
        </authorList>
    </citation>
    <scope>NUCLEOTIDE SEQUENCE</scope>
    <source>
        <strain evidence="2">COW40</strain>
    </source>
</reference>
<dbReference type="RefSeq" id="WP_217839402.1">
    <property type="nucleotide sequence ID" value="NZ_CP077076.1"/>
</dbReference>
<dbReference type="EMBL" id="CP077076">
    <property type="protein sequence ID" value="QXH49795.1"/>
    <property type="molecule type" value="Genomic_DNA"/>
</dbReference>